<dbReference type="AlphaFoldDB" id="A0A0F9TM40"/>
<sequence>MCDDCQWEAALETAQGLDSRGFDVATNMCDWIDTNSHVTPRMQEVIDNLEERFPETGPNDW</sequence>
<evidence type="ECO:0000313" key="1">
    <source>
        <dbReference type="EMBL" id="KKN42478.1"/>
    </source>
</evidence>
<dbReference type="EMBL" id="LAZR01001578">
    <property type="protein sequence ID" value="KKN42478.1"/>
    <property type="molecule type" value="Genomic_DNA"/>
</dbReference>
<proteinExistence type="predicted"/>
<protein>
    <submittedName>
        <fullName evidence="1">Uncharacterized protein</fullName>
    </submittedName>
</protein>
<accession>A0A0F9TM40</accession>
<reference evidence="1" key="1">
    <citation type="journal article" date="2015" name="Nature">
        <title>Complex archaea that bridge the gap between prokaryotes and eukaryotes.</title>
        <authorList>
            <person name="Spang A."/>
            <person name="Saw J.H."/>
            <person name="Jorgensen S.L."/>
            <person name="Zaremba-Niedzwiedzka K."/>
            <person name="Martijn J."/>
            <person name="Lind A.E."/>
            <person name="van Eijk R."/>
            <person name="Schleper C."/>
            <person name="Guy L."/>
            <person name="Ettema T.J."/>
        </authorList>
    </citation>
    <scope>NUCLEOTIDE SEQUENCE</scope>
</reference>
<comment type="caution">
    <text evidence="1">The sequence shown here is derived from an EMBL/GenBank/DDBJ whole genome shotgun (WGS) entry which is preliminary data.</text>
</comment>
<name>A0A0F9TM40_9ZZZZ</name>
<organism evidence="1">
    <name type="scientific">marine sediment metagenome</name>
    <dbReference type="NCBI Taxonomy" id="412755"/>
    <lineage>
        <taxon>unclassified sequences</taxon>
        <taxon>metagenomes</taxon>
        <taxon>ecological metagenomes</taxon>
    </lineage>
</organism>
<gene>
    <name evidence="1" type="ORF">LCGC14_0712880</name>
</gene>